<feature type="region of interest" description="Disordered" evidence="1">
    <location>
        <begin position="350"/>
        <end position="370"/>
    </location>
</feature>
<protein>
    <submittedName>
        <fullName evidence="2">Uncharacterized protein</fullName>
    </submittedName>
</protein>
<feature type="compositionally biased region" description="Low complexity" evidence="1">
    <location>
        <begin position="447"/>
        <end position="466"/>
    </location>
</feature>
<evidence type="ECO:0000313" key="2">
    <source>
        <dbReference type="EMBL" id="PFX34409.1"/>
    </source>
</evidence>
<dbReference type="EMBL" id="LSMT01000004">
    <property type="protein sequence ID" value="PFX34409.1"/>
    <property type="molecule type" value="Genomic_DNA"/>
</dbReference>
<dbReference type="Proteomes" id="UP000225706">
    <property type="component" value="Unassembled WGS sequence"/>
</dbReference>
<feature type="region of interest" description="Disordered" evidence="1">
    <location>
        <begin position="107"/>
        <end position="134"/>
    </location>
</feature>
<feature type="compositionally biased region" description="Low complexity" evidence="1">
    <location>
        <begin position="389"/>
        <end position="399"/>
    </location>
</feature>
<name>A0A2B4SZ23_STYPI</name>
<feature type="compositionally biased region" description="Polar residues" evidence="1">
    <location>
        <begin position="353"/>
        <end position="364"/>
    </location>
</feature>
<feature type="compositionally biased region" description="Basic and acidic residues" evidence="1">
    <location>
        <begin position="409"/>
        <end position="418"/>
    </location>
</feature>
<evidence type="ECO:0000313" key="3">
    <source>
        <dbReference type="Proteomes" id="UP000225706"/>
    </source>
</evidence>
<comment type="caution">
    <text evidence="2">The sequence shown here is derived from an EMBL/GenBank/DDBJ whole genome shotgun (WGS) entry which is preliminary data.</text>
</comment>
<feature type="region of interest" description="Disordered" evidence="1">
    <location>
        <begin position="388"/>
        <end position="473"/>
    </location>
</feature>
<dbReference type="AlphaFoldDB" id="A0A2B4SZ23"/>
<accession>A0A2B4SZ23</accession>
<proteinExistence type="predicted"/>
<sequence>MAAKVGIEAHIQVIDQNPETSQGKSMNSERDNTAEVMSKAIQSQVAAMLPTMIHETLAKKSLEGTASSSQTLNISSISFPRLAAGSTQGSNDSVAVWLAAGSTQGLNDGHVEISDPSSKKIKVSEANEDVSEDLTHPAGRWEASEELSSFLDVRFADKPLSVYDRKQITKDFPRPNVESVFTPVLDDYLSSLVTGAKGVDKEAKKFQDQLLDIVGPVSMAFEHISNWHESEDKLGFVILSTQDVGGLYTCLSKALTLLGSVNAQYKVHRRKRVFDKLNPQMSSLASEPFPEAGKNLFGPSFEEKVKKRNETMKILSMAAPKKPSMQFFRRGTSSQFRQCEGVSFLGNGPIAYQASQPEGESNISEAGDGAGEGFQLLNQVRTMFHPKVSSNSCKSSQCSYTKHQPSLRQSKEYQKRMPESSGKPRHHDKGASSAFGETKCFNPGGVSSTPSLSSHPSSQKAQSSSSWGLRVPSVLDRGSPRRTKMVERLFCLEQESNFTNPYSLDNRNTCFLDGMGSMLWKLSDQRALVSVRKALTHKLFKTSSWRFCPKVIPKKQGQHPCKVNSNKLYKKNGWVHTTDLVKPSPRPSAMVSKSDYHSRSSSLAGAVKLCDRFRIPSSSRFQRLETGTIHLSRDQQQMGPFHNGYFCKQTDNITTQVCELKARSIGSGCPYSGLEPAQGASIPSICPDRAVSKASSVSVSLSVDNCDSCGKPNHGTPC</sequence>
<gene>
    <name evidence="2" type="ORF">AWC38_SpisGene675</name>
</gene>
<organism evidence="2 3">
    <name type="scientific">Stylophora pistillata</name>
    <name type="common">Smooth cauliflower coral</name>
    <dbReference type="NCBI Taxonomy" id="50429"/>
    <lineage>
        <taxon>Eukaryota</taxon>
        <taxon>Metazoa</taxon>
        <taxon>Cnidaria</taxon>
        <taxon>Anthozoa</taxon>
        <taxon>Hexacorallia</taxon>
        <taxon>Scleractinia</taxon>
        <taxon>Astrocoeniina</taxon>
        <taxon>Pocilloporidae</taxon>
        <taxon>Stylophora</taxon>
    </lineage>
</organism>
<reference evidence="3" key="1">
    <citation type="journal article" date="2017" name="bioRxiv">
        <title>Comparative analysis of the genomes of Stylophora pistillata and Acropora digitifera provides evidence for extensive differences between species of corals.</title>
        <authorList>
            <person name="Voolstra C.R."/>
            <person name="Li Y."/>
            <person name="Liew Y.J."/>
            <person name="Baumgarten S."/>
            <person name="Zoccola D."/>
            <person name="Flot J.-F."/>
            <person name="Tambutte S."/>
            <person name="Allemand D."/>
            <person name="Aranda M."/>
        </authorList>
    </citation>
    <scope>NUCLEOTIDE SEQUENCE [LARGE SCALE GENOMIC DNA]</scope>
</reference>
<keyword evidence="3" id="KW-1185">Reference proteome</keyword>
<evidence type="ECO:0000256" key="1">
    <source>
        <dbReference type="SAM" id="MobiDB-lite"/>
    </source>
</evidence>